<dbReference type="EMBL" id="DTMM01000002">
    <property type="protein sequence ID" value="HFT92336.1"/>
    <property type="molecule type" value="Genomic_DNA"/>
</dbReference>
<dbReference type="InterPro" id="IPR003317">
    <property type="entry name" value="Cyt-d_oxidase_su2"/>
</dbReference>
<dbReference type="GO" id="GO:0046872">
    <property type="term" value="F:metal ion binding"/>
    <property type="evidence" value="ECO:0007669"/>
    <property type="project" value="UniProtKB-KW"/>
</dbReference>
<name>A0A7C3QUP6_9BACT</name>
<keyword evidence="5" id="KW-0349">Heme</keyword>
<evidence type="ECO:0000256" key="4">
    <source>
        <dbReference type="ARBA" id="ARBA00022475"/>
    </source>
</evidence>
<accession>A0A7C3QUP6</accession>
<feature type="transmembrane region" description="Helical" evidence="12">
    <location>
        <begin position="77"/>
        <end position="98"/>
    </location>
</feature>
<evidence type="ECO:0000256" key="3">
    <source>
        <dbReference type="ARBA" id="ARBA00022448"/>
    </source>
</evidence>
<keyword evidence="9 12" id="KW-1133">Transmembrane helix</keyword>
<sequence>MFDYATLKVLWWILVLVLLTGFAVMDGFDMGVGTLLPFVGRTDAERRVLLNSIGPHWEGNQVWFVTAGGAVFAAWPLVYATAFSGFYFAMMLVLWSLFFRPVGFDYRSKLENPVWRTAWDWGLFVGGAVPPLVFGIAFGNLFEGVNFRFDNDLHSSFSGSFQDLFTPFTLSSGLISLIMIVFHGATYLTVRMEGELKRRASQASLIFGGLLAIVFPLTGVALVRGVRGFRIVSGSDPEGLPNPLGKDVVRAGGAWLDNFHAHPALWAVPAGIYLGIALAFVSIRFSRPVLGFIGSAISSGAVILTAAISLFPFILPSRLDPSSSLTVWDSTSSRLTLLLMFWATVILVPVIILYTGWCFRVMRGPVTEETVRKEEHSY</sequence>
<evidence type="ECO:0000256" key="9">
    <source>
        <dbReference type="ARBA" id="ARBA00022989"/>
    </source>
</evidence>
<feature type="transmembrane region" description="Helical" evidence="12">
    <location>
        <begin position="168"/>
        <end position="190"/>
    </location>
</feature>
<feature type="transmembrane region" description="Helical" evidence="12">
    <location>
        <begin position="202"/>
        <end position="223"/>
    </location>
</feature>
<feature type="transmembrane region" description="Helical" evidence="12">
    <location>
        <begin position="9"/>
        <end position="28"/>
    </location>
</feature>
<gene>
    <name evidence="13" type="primary">cydB</name>
    <name evidence="13" type="ORF">ENX03_00055</name>
</gene>
<keyword evidence="3" id="KW-0813">Transport</keyword>
<dbReference type="PANTHER" id="PTHR43141">
    <property type="entry name" value="CYTOCHROME BD2 SUBUNIT II"/>
    <property type="match status" value="1"/>
</dbReference>
<dbReference type="NCBIfam" id="TIGR00203">
    <property type="entry name" value="cydB"/>
    <property type="match status" value="1"/>
</dbReference>
<evidence type="ECO:0000256" key="11">
    <source>
        <dbReference type="ARBA" id="ARBA00023136"/>
    </source>
</evidence>
<dbReference type="GO" id="GO:0009055">
    <property type="term" value="F:electron transfer activity"/>
    <property type="evidence" value="ECO:0007669"/>
    <property type="project" value="TreeGrafter"/>
</dbReference>
<reference evidence="13" key="1">
    <citation type="journal article" date="2020" name="mSystems">
        <title>Genome- and Community-Level Interaction Insights into Carbon Utilization and Element Cycling Functions of Hydrothermarchaeota in Hydrothermal Sediment.</title>
        <authorList>
            <person name="Zhou Z."/>
            <person name="Liu Y."/>
            <person name="Xu W."/>
            <person name="Pan J."/>
            <person name="Luo Z.H."/>
            <person name="Li M."/>
        </authorList>
    </citation>
    <scope>NUCLEOTIDE SEQUENCE [LARGE SCALE GENOMIC DNA]</scope>
    <source>
        <strain evidence="13">SpSt-902</strain>
    </source>
</reference>
<keyword evidence="7" id="KW-0479">Metal-binding</keyword>
<evidence type="ECO:0000256" key="7">
    <source>
        <dbReference type="ARBA" id="ARBA00022723"/>
    </source>
</evidence>
<keyword evidence="11 12" id="KW-0472">Membrane</keyword>
<feature type="transmembrane region" description="Helical" evidence="12">
    <location>
        <begin position="335"/>
        <end position="354"/>
    </location>
</feature>
<evidence type="ECO:0000256" key="1">
    <source>
        <dbReference type="ARBA" id="ARBA00004651"/>
    </source>
</evidence>
<evidence type="ECO:0000256" key="10">
    <source>
        <dbReference type="ARBA" id="ARBA00023004"/>
    </source>
</evidence>
<keyword evidence="4" id="KW-1003">Cell membrane</keyword>
<dbReference type="GO" id="GO:0005886">
    <property type="term" value="C:plasma membrane"/>
    <property type="evidence" value="ECO:0007669"/>
    <property type="project" value="UniProtKB-SubCell"/>
</dbReference>
<feature type="transmembrane region" description="Helical" evidence="12">
    <location>
        <begin position="290"/>
        <end position="315"/>
    </location>
</feature>
<evidence type="ECO:0000256" key="5">
    <source>
        <dbReference type="ARBA" id="ARBA00022617"/>
    </source>
</evidence>
<dbReference type="GO" id="GO:0070069">
    <property type="term" value="C:cytochrome complex"/>
    <property type="evidence" value="ECO:0007669"/>
    <property type="project" value="TreeGrafter"/>
</dbReference>
<keyword evidence="6 12" id="KW-0812">Transmembrane</keyword>
<protein>
    <submittedName>
        <fullName evidence="13">Cytochrome d ubiquinol oxidase subunit II</fullName>
    </submittedName>
</protein>
<evidence type="ECO:0000256" key="12">
    <source>
        <dbReference type="SAM" id="Phobius"/>
    </source>
</evidence>
<proteinExistence type="inferred from homology"/>
<keyword evidence="10" id="KW-0408">Iron</keyword>
<comment type="subcellular location">
    <subcellularLocation>
        <location evidence="1">Cell membrane</location>
        <topology evidence="1">Multi-pass membrane protein</topology>
    </subcellularLocation>
</comment>
<evidence type="ECO:0000256" key="2">
    <source>
        <dbReference type="ARBA" id="ARBA00007543"/>
    </source>
</evidence>
<dbReference type="PANTHER" id="PTHR43141:SF5">
    <property type="entry name" value="CYTOCHROME BD-I UBIQUINOL OXIDASE SUBUNIT 2"/>
    <property type="match status" value="1"/>
</dbReference>
<comment type="caution">
    <text evidence="13">The sequence shown here is derived from an EMBL/GenBank/DDBJ whole genome shotgun (WGS) entry which is preliminary data.</text>
</comment>
<evidence type="ECO:0000256" key="8">
    <source>
        <dbReference type="ARBA" id="ARBA00022982"/>
    </source>
</evidence>
<dbReference type="GO" id="GO:0016682">
    <property type="term" value="F:oxidoreductase activity, acting on diphenols and related substances as donors, oxygen as acceptor"/>
    <property type="evidence" value="ECO:0007669"/>
    <property type="project" value="TreeGrafter"/>
</dbReference>
<dbReference type="PIRSF" id="PIRSF000267">
    <property type="entry name" value="Cyt_oxidse_sub2"/>
    <property type="match status" value="1"/>
</dbReference>
<comment type="similarity">
    <text evidence="2">Belongs to the cytochrome ubiquinol oxidase subunit 2 family.</text>
</comment>
<evidence type="ECO:0000256" key="6">
    <source>
        <dbReference type="ARBA" id="ARBA00022692"/>
    </source>
</evidence>
<organism evidence="13">
    <name type="scientific">Leptospirillum ferriphilum</name>
    <dbReference type="NCBI Taxonomy" id="178606"/>
    <lineage>
        <taxon>Bacteria</taxon>
        <taxon>Pseudomonadati</taxon>
        <taxon>Nitrospirota</taxon>
        <taxon>Nitrospiria</taxon>
        <taxon>Nitrospirales</taxon>
        <taxon>Nitrospiraceae</taxon>
        <taxon>Leptospirillum</taxon>
    </lineage>
</organism>
<dbReference type="GO" id="GO:0019646">
    <property type="term" value="P:aerobic electron transport chain"/>
    <property type="evidence" value="ECO:0007669"/>
    <property type="project" value="TreeGrafter"/>
</dbReference>
<keyword evidence="8" id="KW-0249">Electron transport</keyword>
<dbReference type="AlphaFoldDB" id="A0A7C3QUP6"/>
<feature type="transmembrane region" description="Helical" evidence="12">
    <location>
        <begin position="264"/>
        <end position="283"/>
    </location>
</feature>
<dbReference type="Pfam" id="PF02322">
    <property type="entry name" value="Cyt_bd_oxida_II"/>
    <property type="match status" value="1"/>
</dbReference>
<evidence type="ECO:0000313" key="13">
    <source>
        <dbReference type="EMBL" id="HFT92336.1"/>
    </source>
</evidence>
<feature type="transmembrane region" description="Helical" evidence="12">
    <location>
        <begin position="119"/>
        <end position="142"/>
    </location>
</feature>